<dbReference type="AlphaFoldDB" id="A0A4R7CZF8"/>
<comment type="caution">
    <text evidence="2">The sequence shown here is derived from an EMBL/GenBank/DDBJ whole genome shotgun (WGS) entry which is preliminary data.</text>
</comment>
<gene>
    <name evidence="2" type="ORF">B0I21_10486</name>
</gene>
<feature type="region of interest" description="Disordered" evidence="1">
    <location>
        <begin position="1"/>
        <end position="30"/>
    </location>
</feature>
<evidence type="ECO:0000256" key="1">
    <source>
        <dbReference type="SAM" id="MobiDB-lite"/>
    </source>
</evidence>
<name>A0A4R7CZF8_9SPHI</name>
<protein>
    <submittedName>
        <fullName evidence="2">Uncharacterized protein</fullName>
    </submittedName>
</protein>
<proteinExistence type="predicted"/>
<sequence>MTDLNFYHKQSTMEPEENTNQSAKTALQYT</sequence>
<accession>A0A4R7CZF8</accession>
<reference evidence="2 3" key="1">
    <citation type="submission" date="2019-03" db="EMBL/GenBank/DDBJ databases">
        <title>Genomic Encyclopedia of Type Strains, Phase III (KMG-III): the genomes of soil and plant-associated and newly described type strains.</title>
        <authorList>
            <person name="Whitman W."/>
        </authorList>
    </citation>
    <scope>NUCLEOTIDE SEQUENCE [LARGE SCALE GENOMIC DNA]</scope>
    <source>
        <strain evidence="2 3">CGMCC 1.12801</strain>
    </source>
</reference>
<organism evidence="2 3">
    <name type="scientific">Sphingobacterium paludis</name>
    <dbReference type="NCBI Taxonomy" id="1476465"/>
    <lineage>
        <taxon>Bacteria</taxon>
        <taxon>Pseudomonadati</taxon>
        <taxon>Bacteroidota</taxon>
        <taxon>Sphingobacteriia</taxon>
        <taxon>Sphingobacteriales</taxon>
        <taxon>Sphingobacteriaceae</taxon>
        <taxon>Sphingobacterium</taxon>
    </lineage>
</organism>
<dbReference type="Proteomes" id="UP000294752">
    <property type="component" value="Unassembled WGS sequence"/>
</dbReference>
<feature type="compositionally biased region" description="Polar residues" evidence="1">
    <location>
        <begin position="8"/>
        <end position="30"/>
    </location>
</feature>
<dbReference type="EMBL" id="SNZV01000004">
    <property type="protein sequence ID" value="TDS13760.1"/>
    <property type="molecule type" value="Genomic_DNA"/>
</dbReference>
<evidence type="ECO:0000313" key="2">
    <source>
        <dbReference type="EMBL" id="TDS13760.1"/>
    </source>
</evidence>
<keyword evidence="3" id="KW-1185">Reference proteome</keyword>
<evidence type="ECO:0000313" key="3">
    <source>
        <dbReference type="Proteomes" id="UP000294752"/>
    </source>
</evidence>